<proteinExistence type="predicted"/>
<dbReference type="AlphaFoldDB" id="A0A2P8D0U8"/>
<keyword evidence="2" id="KW-1185">Reference proteome</keyword>
<dbReference type="OrthoDB" id="9963725at2"/>
<dbReference type="EMBL" id="PYGD01000007">
    <property type="protein sequence ID" value="PSK90827.1"/>
    <property type="molecule type" value="Genomic_DNA"/>
</dbReference>
<organism evidence="1 2">
    <name type="scientific">Taibaiella chishuiensis</name>
    <dbReference type="NCBI Taxonomy" id="1434707"/>
    <lineage>
        <taxon>Bacteria</taxon>
        <taxon>Pseudomonadati</taxon>
        <taxon>Bacteroidota</taxon>
        <taxon>Chitinophagia</taxon>
        <taxon>Chitinophagales</taxon>
        <taxon>Chitinophagaceae</taxon>
        <taxon>Taibaiella</taxon>
    </lineage>
</organism>
<sequence length="69" mass="8071">MENFEVHLQDKVYKIKSINQGMETVFTTELNGKVIIFRSWEDTLKVQNYEDIDPALLDALAQKIDSHQM</sequence>
<name>A0A2P8D0U8_9BACT</name>
<evidence type="ECO:0000313" key="2">
    <source>
        <dbReference type="Proteomes" id="UP000240572"/>
    </source>
</evidence>
<dbReference type="RefSeq" id="WP_106524092.1">
    <property type="nucleotide sequence ID" value="NZ_PYGD01000007.1"/>
</dbReference>
<accession>A0A2P8D0U8</accession>
<protein>
    <submittedName>
        <fullName evidence="1">Uncharacterized protein</fullName>
    </submittedName>
</protein>
<reference evidence="1 2" key="1">
    <citation type="submission" date="2018-03" db="EMBL/GenBank/DDBJ databases">
        <title>Genomic Encyclopedia of Type Strains, Phase III (KMG-III): the genomes of soil and plant-associated and newly described type strains.</title>
        <authorList>
            <person name="Whitman W."/>
        </authorList>
    </citation>
    <scope>NUCLEOTIDE SEQUENCE [LARGE SCALE GENOMIC DNA]</scope>
    <source>
        <strain evidence="1 2">CGMCC 1.12700</strain>
    </source>
</reference>
<comment type="caution">
    <text evidence="1">The sequence shown here is derived from an EMBL/GenBank/DDBJ whole genome shotgun (WGS) entry which is preliminary data.</text>
</comment>
<evidence type="ECO:0000313" key="1">
    <source>
        <dbReference type="EMBL" id="PSK90827.1"/>
    </source>
</evidence>
<gene>
    <name evidence="1" type="ORF">B0I18_107239</name>
</gene>
<dbReference type="Proteomes" id="UP000240572">
    <property type="component" value="Unassembled WGS sequence"/>
</dbReference>